<dbReference type="Proteomes" id="UP001652445">
    <property type="component" value="Unassembled WGS sequence"/>
</dbReference>
<dbReference type="InterPro" id="IPR038765">
    <property type="entry name" value="Papain-like_cys_pep_sf"/>
</dbReference>
<evidence type="ECO:0000259" key="2">
    <source>
        <dbReference type="SMART" id="SM00460"/>
    </source>
</evidence>
<accession>A0ABT2UQ85</accession>
<keyword evidence="1" id="KW-1133">Transmembrane helix</keyword>
<dbReference type="EMBL" id="JAOQIO010000107">
    <property type="protein sequence ID" value="MCU6796799.1"/>
    <property type="molecule type" value="Genomic_DNA"/>
</dbReference>
<dbReference type="RefSeq" id="WP_262687612.1">
    <property type="nucleotide sequence ID" value="NZ_JAOQIO010000107.1"/>
</dbReference>
<feature type="transmembrane region" description="Helical" evidence="1">
    <location>
        <begin position="102"/>
        <end position="118"/>
    </location>
</feature>
<gene>
    <name evidence="3" type="ORF">OB236_32200</name>
</gene>
<dbReference type="Pfam" id="PF01841">
    <property type="entry name" value="Transglut_core"/>
    <property type="match status" value="1"/>
</dbReference>
<evidence type="ECO:0000313" key="4">
    <source>
        <dbReference type="Proteomes" id="UP001652445"/>
    </source>
</evidence>
<protein>
    <submittedName>
        <fullName evidence="3">Transglutaminase-like domain-containing protein</fullName>
    </submittedName>
</protein>
<proteinExistence type="predicted"/>
<dbReference type="InterPro" id="IPR002931">
    <property type="entry name" value="Transglutaminase-like"/>
</dbReference>
<evidence type="ECO:0000313" key="3">
    <source>
        <dbReference type="EMBL" id="MCU6796799.1"/>
    </source>
</evidence>
<feature type="domain" description="Transglutaminase-like" evidence="2">
    <location>
        <begin position="302"/>
        <end position="365"/>
    </location>
</feature>
<organism evidence="3 4">
    <name type="scientific">Paenibacillus baimaensis</name>
    <dbReference type="NCBI Taxonomy" id="2982185"/>
    <lineage>
        <taxon>Bacteria</taxon>
        <taxon>Bacillati</taxon>
        <taxon>Bacillota</taxon>
        <taxon>Bacilli</taxon>
        <taxon>Bacillales</taxon>
        <taxon>Paenibacillaceae</taxon>
        <taxon>Paenibacillus</taxon>
    </lineage>
</organism>
<feature type="transmembrane region" description="Helical" evidence="1">
    <location>
        <begin position="12"/>
        <end position="31"/>
    </location>
</feature>
<comment type="caution">
    <text evidence="3">The sequence shown here is derived from an EMBL/GenBank/DDBJ whole genome shotgun (WGS) entry which is preliminary data.</text>
</comment>
<dbReference type="Gene3D" id="3.10.620.30">
    <property type="match status" value="1"/>
</dbReference>
<keyword evidence="4" id="KW-1185">Reference proteome</keyword>
<dbReference type="SUPFAM" id="SSF54001">
    <property type="entry name" value="Cysteine proteinases"/>
    <property type="match status" value="1"/>
</dbReference>
<feature type="transmembrane region" description="Helical" evidence="1">
    <location>
        <begin position="156"/>
        <end position="180"/>
    </location>
</feature>
<evidence type="ECO:0000256" key="1">
    <source>
        <dbReference type="SAM" id="Phobius"/>
    </source>
</evidence>
<dbReference type="SMART" id="SM00460">
    <property type="entry name" value="TGc"/>
    <property type="match status" value="1"/>
</dbReference>
<keyword evidence="1" id="KW-0812">Transmembrane</keyword>
<name>A0ABT2UQ85_9BACL</name>
<reference evidence="3 4" key="1">
    <citation type="submission" date="2022-09" db="EMBL/GenBank/DDBJ databases">
        <authorList>
            <person name="Han X.L."/>
            <person name="Wang Q."/>
            <person name="Lu T."/>
        </authorList>
    </citation>
    <scope>NUCLEOTIDE SEQUENCE [LARGE SCALE GENOMIC DNA]</scope>
    <source>
        <strain evidence="3 4">WQ 127069</strain>
    </source>
</reference>
<keyword evidence="1" id="KW-0472">Membrane</keyword>
<feature type="transmembrane region" description="Helical" evidence="1">
    <location>
        <begin position="43"/>
        <end position="62"/>
    </location>
</feature>
<dbReference type="PANTHER" id="PTHR33490">
    <property type="entry name" value="BLR5614 PROTEIN-RELATED"/>
    <property type="match status" value="1"/>
</dbReference>
<sequence>MASTINQISSINWITVLIAGTLVFSIIQGMIRGASSSARHLALMAAEGAAIVVGIVLSWWLSSWVSPYVQGWLVELNIVIPTKDLGLFEQFYYTVVTSVRDFPLLRLGVLFIIGYAVIKQIIYRMINPFFGHWGTDKFQGESRHASTKRPGMISSVMGGIIGTFSGLGRSLLIVAALFIYTTFLPQTEITPYIQASTLYQEGATAVIKPVAGDFLTNQLPVFTRKFEAEVNNILQRKYDVLDAQIPPGIAEAAKEVTLKGTTDEEKAKLLYKWIGTRVTYDWDKVNLYEQKKIWKEQTPEETYATRKGVCIDYSRLYAVMARSIGLEVKVVTGLGYDGRGGYGPHAWNEVYLNDSSKWVPLDSTWVSSGGNWFNPPNFNQTHIREV</sequence>
<dbReference type="PANTHER" id="PTHR33490:SF3">
    <property type="entry name" value="CONSERVED INTEGRAL MEMBRANE PROTEIN"/>
    <property type="match status" value="1"/>
</dbReference>